<dbReference type="AlphaFoldDB" id="A0A8J5SNS5"/>
<dbReference type="Proteomes" id="UP000729402">
    <property type="component" value="Unassembled WGS sequence"/>
</dbReference>
<reference evidence="2" key="2">
    <citation type="submission" date="2021-02" db="EMBL/GenBank/DDBJ databases">
        <authorList>
            <person name="Kimball J.A."/>
            <person name="Haas M.W."/>
            <person name="Macchietto M."/>
            <person name="Kono T."/>
            <person name="Duquette J."/>
            <person name="Shao M."/>
        </authorList>
    </citation>
    <scope>NUCLEOTIDE SEQUENCE</scope>
    <source>
        <tissue evidence="2">Fresh leaf tissue</tissue>
    </source>
</reference>
<feature type="compositionally biased region" description="Low complexity" evidence="1">
    <location>
        <begin position="63"/>
        <end position="75"/>
    </location>
</feature>
<sequence length="89" mass="9062">MNVDRRMIVAALTTTPSVAAGINSTAAPVIAPMFRASFKPLVSLPGGKSVDARKKSRLANAGAPSSPSIVEASSSGIHLKSSGFESEAH</sequence>
<evidence type="ECO:0000256" key="1">
    <source>
        <dbReference type="SAM" id="MobiDB-lite"/>
    </source>
</evidence>
<accession>A0A8J5SNS5</accession>
<reference evidence="2" key="1">
    <citation type="journal article" date="2021" name="bioRxiv">
        <title>Whole Genome Assembly and Annotation of Northern Wild Rice, Zizania palustris L., Supports a Whole Genome Duplication in the Zizania Genus.</title>
        <authorList>
            <person name="Haas M."/>
            <person name="Kono T."/>
            <person name="Macchietto M."/>
            <person name="Millas R."/>
            <person name="McGilp L."/>
            <person name="Shao M."/>
            <person name="Duquette J."/>
            <person name="Hirsch C.N."/>
            <person name="Kimball J."/>
        </authorList>
    </citation>
    <scope>NUCLEOTIDE SEQUENCE</scope>
    <source>
        <tissue evidence="2">Fresh leaf tissue</tissue>
    </source>
</reference>
<keyword evidence="3" id="KW-1185">Reference proteome</keyword>
<evidence type="ECO:0000313" key="2">
    <source>
        <dbReference type="EMBL" id="KAG8068227.1"/>
    </source>
</evidence>
<name>A0A8J5SNS5_ZIZPA</name>
<proteinExistence type="predicted"/>
<comment type="caution">
    <text evidence="2">The sequence shown here is derived from an EMBL/GenBank/DDBJ whole genome shotgun (WGS) entry which is preliminary data.</text>
</comment>
<organism evidence="2 3">
    <name type="scientific">Zizania palustris</name>
    <name type="common">Northern wild rice</name>
    <dbReference type="NCBI Taxonomy" id="103762"/>
    <lineage>
        <taxon>Eukaryota</taxon>
        <taxon>Viridiplantae</taxon>
        <taxon>Streptophyta</taxon>
        <taxon>Embryophyta</taxon>
        <taxon>Tracheophyta</taxon>
        <taxon>Spermatophyta</taxon>
        <taxon>Magnoliopsida</taxon>
        <taxon>Liliopsida</taxon>
        <taxon>Poales</taxon>
        <taxon>Poaceae</taxon>
        <taxon>BOP clade</taxon>
        <taxon>Oryzoideae</taxon>
        <taxon>Oryzeae</taxon>
        <taxon>Zizaniinae</taxon>
        <taxon>Zizania</taxon>
    </lineage>
</organism>
<gene>
    <name evidence="2" type="ORF">GUJ93_ZPchr0005g15335</name>
</gene>
<evidence type="ECO:0000313" key="3">
    <source>
        <dbReference type="Proteomes" id="UP000729402"/>
    </source>
</evidence>
<protein>
    <submittedName>
        <fullName evidence="2">Uncharacterized protein</fullName>
    </submittedName>
</protein>
<dbReference type="EMBL" id="JAAALK010000284">
    <property type="protein sequence ID" value="KAG8068227.1"/>
    <property type="molecule type" value="Genomic_DNA"/>
</dbReference>
<feature type="region of interest" description="Disordered" evidence="1">
    <location>
        <begin position="53"/>
        <end position="89"/>
    </location>
</feature>